<organism evidence="3">
    <name type="scientific">Ralstonia solanacearum</name>
    <name type="common">Pseudomonas solanacearum</name>
    <dbReference type="NCBI Taxonomy" id="305"/>
    <lineage>
        <taxon>Bacteria</taxon>
        <taxon>Pseudomonadati</taxon>
        <taxon>Pseudomonadota</taxon>
        <taxon>Betaproteobacteria</taxon>
        <taxon>Burkholderiales</taxon>
        <taxon>Burkholderiaceae</taxon>
        <taxon>Ralstonia</taxon>
        <taxon>Ralstonia solanacearum species complex</taxon>
    </lineage>
</organism>
<feature type="transmembrane region" description="Helical" evidence="2">
    <location>
        <begin position="73"/>
        <end position="96"/>
    </location>
</feature>
<dbReference type="EMBL" id="LN899823">
    <property type="protein sequence ID" value="CUV22764.1"/>
    <property type="molecule type" value="Genomic_DNA"/>
</dbReference>
<reference evidence="3" key="1">
    <citation type="submission" date="2015-10" db="EMBL/GenBank/DDBJ databases">
        <authorList>
            <person name="Gilbert D.G."/>
        </authorList>
    </citation>
    <scope>NUCLEOTIDE SEQUENCE</scope>
    <source>
        <strain evidence="3">Phyl III-seqv23</strain>
    </source>
</reference>
<evidence type="ECO:0000256" key="2">
    <source>
        <dbReference type="SAM" id="Phobius"/>
    </source>
</evidence>
<accession>A0A0S4UKR8</accession>
<keyword evidence="2" id="KW-0472">Membrane</keyword>
<name>A0A0S4UKR8_RALSL</name>
<evidence type="ECO:0000256" key="1">
    <source>
        <dbReference type="SAM" id="MobiDB-lite"/>
    </source>
</evidence>
<evidence type="ECO:0008006" key="6">
    <source>
        <dbReference type="Google" id="ProtNLM"/>
    </source>
</evidence>
<keyword evidence="2" id="KW-1133">Transmembrane helix</keyword>
<feature type="region of interest" description="Disordered" evidence="1">
    <location>
        <begin position="223"/>
        <end position="263"/>
    </location>
</feature>
<evidence type="ECO:0000313" key="3">
    <source>
        <dbReference type="EMBL" id="CUV22764.1"/>
    </source>
</evidence>
<feature type="transmembrane region" description="Helical" evidence="2">
    <location>
        <begin position="31"/>
        <end position="53"/>
    </location>
</feature>
<gene>
    <name evidence="3" type="ORF">RUN1744_v1_250021</name>
    <name evidence="4" type="ORF">TD1301_v1_2010015</name>
    <name evidence="5" type="ORF">TF3108_v1_430021</name>
</gene>
<dbReference type="EMBL" id="LN899825">
    <property type="protein sequence ID" value="CUV36304.1"/>
    <property type="molecule type" value="Genomic_DNA"/>
</dbReference>
<dbReference type="PANTHER" id="PTHR31876">
    <property type="entry name" value="COV-LIKE PROTEIN 1"/>
    <property type="match status" value="1"/>
</dbReference>
<dbReference type="AlphaFoldDB" id="A0A0S4UKR8"/>
<sequence length="263" mass="28439">MAAARRARAIERLNLRPPVPMNKKTSALKTWFLTGLLVLVPLAITLWVLSLIIGTMDQSLALLPAAWQPDRLFGMRVPGLGAILTLLFILIVGVLAHNFIGQKLVLWWEALLGRIPVVGPIYSSVKQVSDTLLSSNGNAFRKALLVQYPREGSWTIAFLTGRPGGDVENHLQGEYVSVYVPTTPNPTSGFFLMMPKADTIELDMTVDAALKYIVSMGVVAPESLPRRMDPPSPESEDRSPAQVPRGPSNPQALPDGGGAVSAP</sequence>
<proteinExistence type="predicted"/>
<dbReference type="InterPro" id="IPR007462">
    <property type="entry name" value="COV1-like"/>
</dbReference>
<feature type="compositionally biased region" description="Basic and acidic residues" evidence="1">
    <location>
        <begin position="224"/>
        <end position="239"/>
    </location>
</feature>
<protein>
    <recommendedName>
        <fullName evidence="6">DUF502 domain-containing protein</fullName>
    </recommendedName>
</protein>
<evidence type="ECO:0000313" key="5">
    <source>
        <dbReference type="EMBL" id="CUV40243.1"/>
    </source>
</evidence>
<keyword evidence="2" id="KW-0812">Transmembrane</keyword>
<dbReference type="EMBL" id="LN899826">
    <property type="protein sequence ID" value="CUV40243.1"/>
    <property type="molecule type" value="Genomic_DNA"/>
</dbReference>
<dbReference type="PANTHER" id="PTHR31876:SF26">
    <property type="entry name" value="PROTEIN LIKE COV 2"/>
    <property type="match status" value="1"/>
</dbReference>
<dbReference type="Pfam" id="PF04367">
    <property type="entry name" value="DUF502"/>
    <property type="match status" value="1"/>
</dbReference>
<evidence type="ECO:0000313" key="4">
    <source>
        <dbReference type="EMBL" id="CUV36304.1"/>
    </source>
</evidence>